<sequence>MQSGGKRWLGLLLCGICGSFTAAEAVAQSVVEGVAQSVVKSVVKKCPVQIRLPYNSNWLPYIKVTDETITGSDIELIRQVMQDVGSELVLLSMPESRALNDLESGKVDLLFGASYTDARAQFAWFSKPYRHEVDVVIVHPMVLQRYPELTSKTAFFDLARRKLIGTFNPKGFYGAQFEQLKQLEVVQHRSVAIFDAEQRMALVLSQRADFTLVDEASIRLSFDEQPMYQQLQILPFELYRADIHLMLSKKTIDATCVEQINQSLNKIRGRS</sequence>
<reference evidence="5 6" key="1">
    <citation type="submission" date="2019-01" db="EMBL/GenBank/DDBJ databases">
        <authorList>
            <person name="Chen W.-M."/>
        </authorList>
    </citation>
    <scope>NUCLEOTIDE SEQUENCE [LARGE SCALE GENOMIC DNA]</scope>
    <source>
        <strain evidence="5 6">KYPC3</strain>
    </source>
</reference>
<dbReference type="SUPFAM" id="SSF53850">
    <property type="entry name" value="Periplasmic binding protein-like II"/>
    <property type="match status" value="1"/>
</dbReference>
<evidence type="ECO:0000256" key="2">
    <source>
        <dbReference type="ARBA" id="ARBA00022729"/>
    </source>
</evidence>
<dbReference type="OrthoDB" id="9768183at2"/>
<feature type="chain" id="PRO_5019327679" evidence="3">
    <location>
        <begin position="23"/>
        <end position="271"/>
    </location>
</feature>
<dbReference type="Gene3D" id="3.40.190.10">
    <property type="entry name" value="Periplasmic binding protein-like II"/>
    <property type="match status" value="2"/>
</dbReference>
<evidence type="ECO:0000256" key="1">
    <source>
        <dbReference type="ARBA" id="ARBA00010333"/>
    </source>
</evidence>
<feature type="signal peptide" evidence="3">
    <location>
        <begin position="1"/>
        <end position="22"/>
    </location>
</feature>
<gene>
    <name evidence="5" type="ORF">EOE67_02115</name>
</gene>
<dbReference type="InterPro" id="IPR001638">
    <property type="entry name" value="Solute-binding_3/MltF_N"/>
</dbReference>
<organism evidence="5 6">
    <name type="scientific">Rheinheimera riviphila</name>
    <dbReference type="NCBI Taxonomy" id="1834037"/>
    <lineage>
        <taxon>Bacteria</taxon>
        <taxon>Pseudomonadati</taxon>
        <taxon>Pseudomonadota</taxon>
        <taxon>Gammaproteobacteria</taxon>
        <taxon>Chromatiales</taxon>
        <taxon>Chromatiaceae</taxon>
        <taxon>Rheinheimera</taxon>
    </lineage>
</organism>
<comment type="similarity">
    <text evidence="1">Belongs to the bacterial solute-binding protein 3 family.</text>
</comment>
<proteinExistence type="inferred from homology"/>
<dbReference type="AlphaFoldDB" id="A0A437R5H3"/>
<name>A0A437R5H3_9GAMM</name>
<feature type="domain" description="Solute-binding protein family 3/N-terminal" evidence="4">
    <location>
        <begin position="54"/>
        <end position="139"/>
    </location>
</feature>
<dbReference type="PANTHER" id="PTHR35936">
    <property type="entry name" value="MEMBRANE-BOUND LYTIC MUREIN TRANSGLYCOSYLASE F"/>
    <property type="match status" value="1"/>
</dbReference>
<dbReference type="Pfam" id="PF00497">
    <property type="entry name" value="SBP_bac_3"/>
    <property type="match status" value="1"/>
</dbReference>
<comment type="caution">
    <text evidence="5">The sequence shown here is derived from an EMBL/GenBank/DDBJ whole genome shotgun (WGS) entry which is preliminary data.</text>
</comment>
<keyword evidence="2 3" id="KW-0732">Signal</keyword>
<evidence type="ECO:0000313" key="6">
    <source>
        <dbReference type="Proteomes" id="UP000283077"/>
    </source>
</evidence>
<evidence type="ECO:0000256" key="3">
    <source>
        <dbReference type="SAM" id="SignalP"/>
    </source>
</evidence>
<protein>
    <submittedName>
        <fullName evidence="5">Transporter substrate-binding domain-containing protein</fullName>
    </submittedName>
</protein>
<evidence type="ECO:0000313" key="5">
    <source>
        <dbReference type="EMBL" id="RVU42002.1"/>
    </source>
</evidence>
<dbReference type="PANTHER" id="PTHR35936:SF6">
    <property type="entry name" value="AMINO ACID ABC TRANSPORTER SUBSTRATE-BINDING PAAT FAMILY PROTEIN"/>
    <property type="match status" value="1"/>
</dbReference>
<dbReference type="EMBL" id="SACS01000001">
    <property type="protein sequence ID" value="RVU42002.1"/>
    <property type="molecule type" value="Genomic_DNA"/>
</dbReference>
<dbReference type="Proteomes" id="UP000283077">
    <property type="component" value="Unassembled WGS sequence"/>
</dbReference>
<dbReference type="RefSeq" id="WP_127697379.1">
    <property type="nucleotide sequence ID" value="NZ_SACS01000001.1"/>
</dbReference>
<accession>A0A437R5H3</accession>
<evidence type="ECO:0000259" key="4">
    <source>
        <dbReference type="Pfam" id="PF00497"/>
    </source>
</evidence>
<keyword evidence="6" id="KW-1185">Reference proteome</keyword>